<comment type="caution">
    <text evidence="2">The sequence shown here is derived from an EMBL/GenBank/DDBJ whole genome shotgun (WGS) entry which is preliminary data.</text>
</comment>
<dbReference type="SUPFAM" id="SSF52980">
    <property type="entry name" value="Restriction endonuclease-like"/>
    <property type="match status" value="1"/>
</dbReference>
<protein>
    <submittedName>
        <fullName evidence="2">YqaJ viral recombinase family protein</fullName>
    </submittedName>
</protein>
<accession>D0GMZ7</accession>
<dbReference type="Gene3D" id="3.90.320.10">
    <property type="match status" value="1"/>
</dbReference>
<reference evidence="2 3" key="1">
    <citation type="submission" date="2009-10" db="EMBL/GenBank/DDBJ databases">
        <authorList>
            <person name="Harkins D.M."/>
            <person name="Madupu R."/>
            <person name="Durkin A.S."/>
            <person name="Torralba M."/>
            <person name="Methe B."/>
            <person name="Sutton G.G."/>
            <person name="Strausberg R.L."/>
            <person name="Nelson K.E."/>
        </authorList>
    </citation>
    <scope>NUCLEOTIDE SEQUENCE [LARGE SCALE GENOMIC DNA]</scope>
    <source>
        <strain evidence="2 3">F0264</strain>
    </source>
</reference>
<dbReference type="RefSeq" id="WP_006807839.1">
    <property type="nucleotide sequence ID" value="NZ_ADAD01000153.1"/>
</dbReference>
<dbReference type="Proteomes" id="UP000004226">
    <property type="component" value="Unassembled WGS sequence"/>
</dbReference>
<keyword evidence="3" id="KW-1185">Reference proteome</keyword>
<dbReference type="NCBIfam" id="TIGR03033">
    <property type="entry name" value="phage_rel_nuc"/>
    <property type="match status" value="1"/>
</dbReference>
<dbReference type="Pfam" id="PF09588">
    <property type="entry name" value="YqaJ"/>
    <property type="match status" value="1"/>
</dbReference>
<dbReference type="PANTHER" id="PTHR46609:SF6">
    <property type="entry name" value="EXONUCLEASE, PHAGE-TYPE_RECB, C-TERMINAL DOMAIN-CONTAINING PROTEIN-RELATED"/>
    <property type="match status" value="1"/>
</dbReference>
<name>D0GMZ7_9FUSO</name>
<dbReference type="InterPro" id="IPR011604">
    <property type="entry name" value="PDDEXK-like_dom_sf"/>
</dbReference>
<evidence type="ECO:0000313" key="2">
    <source>
        <dbReference type="EMBL" id="EEY34537.1"/>
    </source>
</evidence>
<dbReference type="InterPro" id="IPR011335">
    <property type="entry name" value="Restrct_endonuc-II-like"/>
</dbReference>
<dbReference type="InterPro" id="IPR019080">
    <property type="entry name" value="YqaJ_viral_recombinase"/>
</dbReference>
<dbReference type="eggNOG" id="COG5377">
    <property type="taxonomic scope" value="Bacteria"/>
</dbReference>
<evidence type="ECO:0000313" key="3">
    <source>
        <dbReference type="Proteomes" id="UP000004226"/>
    </source>
</evidence>
<evidence type="ECO:0000259" key="1">
    <source>
        <dbReference type="Pfam" id="PF09588"/>
    </source>
</evidence>
<proteinExistence type="predicted"/>
<gene>
    <name evidence="2" type="ORF">HMPREF0554_0272</name>
</gene>
<feature type="domain" description="YqaJ viral recombinase" evidence="1">
    <location>
        <begin position="13"/>
        <end position="155"/>
    </location>
</feature>
<dbReference type="AlphaFoldDB" id="D0GMZ7"/>
<dbReference type="InterPro" id="IPR051703">
    <property type="entry name" value="NF-kappa-B_Signaling_Reg"/>
</dbReference>
<dbReference type="PANTHER" id="PTHR46609">
    <property type="entry name" value="EXONUCLEASE, PHAGE-TYPE/RECB, C-TERMINAL DOMAIN-CONTAINING PROTEIN"/>
    <property type="match status" value="1"/>
</dbReference>
<dbReference type="EMBL" id="ADAD01000153">
    <property type="protein sequence ID" value="EEY34537.1"/>
    <property type="molecule type" value="Genomic_DNA"/>
</dbReference>
<organism evidence="2 3">
    <name type="scientific">Pseudoleptotrichia goodfellowii F0264</name>
    <dbReference type="NCBI Taxonomy" id="596323"/>
    <lineage>
        <taxon>Bacteria</taxon>
        <taxon>Fusobacteriati</taxon>
        <taxon>Fusobacteriota</taxon>
        <taxon>Fusobacteriia</taxon>
        <taxon>Fusobacteriales</taxon>
        <taxon>Leptotrichiaceae</taxon>
        <taxon>Pseudoleptotrichia</taxon>
    </lineage>
</organism>
<sequence length="215" mass="25660">MQFREISYSSEEEWHDIRNKHIGGSDCATIMGYNEYKNIVDLWKEKTGRKKQDDLSDNEAIQRGVRSEDLLIEHFRINNPEYSVGKFGKTLVSIKYPFMAANLDGVLENKSREKGILEIKTATCHSYAMYKQKWKDNIPIEYYLQVQHYLMVTGWKYAILYADIKLVFADNKHEIRQYHIARDNEDMFEIYKKEVEFYGYLERDEEPPYIKKLII</sequence>
<dbReference type="InterPro" id="IPR017482">
    <property type="entry name" value="Lambda-type_endonuclease"/>
</dbReference>